<evidence type="ECO:0000313" key="1">
    <source>
        <dbReference type="EMBL" id="PSR57471.1"/>
    </source>
</evidence>
<reference evidence="1 2" key="1">
    <citation type="submission" date="2018-03" db="EMBL/GenBank/DDBJ databases">
        <title>Adhaeribacter sp. HMF7605 Genome sequencing and assembly.</title>
        <authorList>
            <person name="Kang H."/>
            <person name="Kang J."/>
            <person name="Cha I."/>
            <person name="Kim H."/>
            <person name="Joh K."/>
        </authorList>
    </citation>
    <scope>NUCLEOTIDE SEQUENCE [LARGE SCALE GENOMIC DNA]</scope>
    <source>
        <strain evidence="1 2">HMF7605</strain>
    </source>
</reference>
<protein>
    <submittedName>
        <fullName evidence="1">Uncharacterized protein</fullName>
    </submittedName>
</protein>
<gene>
    <name evidence="1" type="ORF">AHMF7605_27045</name>
</gene>
<comment type="caution">
    <text evidence="1">The sequence shown here is derived from an EMBL/GenBank/DDBJ whole genome shotgun (WGS) entry which is preliminary data.</text>
</comment>
<dbReference type="Proteomes" id="UP000240357">
    <property type="component" value="Unassembled WGS sequence"/>
</dbReference>
<dbReference type="EMBL" id="PYFT01000001">
    <property type="protein sequence ID" value="PSR57471.1"/>
    <property type="molecule type" value="Genomic_DNA"/>
</dbReference>
<keyword evidence="2" id="KW-1185">Reference proteome</keyword>
<dbReference type="OrthoDB" id="956078at2"/>
<accession>A0A2T2YPN9</accession>
<proteinExistence type="predicted"/>
<evidence type="ECO:0000313" key="2">
    <source>
        <dbReference type="Proteomes" id="UP000240357"/>
    </source>
</evidence>
<name>A0A2T2YPN9_9BACT</name>
<dbReference type="RefSeq" id="WP_106933636.1">
    <property type="nucleotide sequence ID" value="NZ_PYFT01000001.1"/>
</dbReference>
<organism evidence="1 2">
    <name type="scientific">Adhaeribacter arboris</name>
    <dbReference type="NCBI Taxonomy" id="2072846"/>
    <lineage>
        <taxon>Bacteria</taxon>
        <taxon>Pseudomonadati</taxon>
        <taxon>Bacteroidota</taxon>
        <taxon>Cytophagia</taxon>
        <taxon>Cytophagales</taxon>
        <taxon>Hymenobacteraceae</taxon>
        <taxon>Adhaeribacter</taxon>
    </lineage>
</organism>
<dbReference type="AlphaFoldDB" id="A0A2T2YPN9"/>
<sequence length="175" mass="19575">MNKSTEYLQDFEVDKLTNSLENRITKDSFPTEITFLTKNDLKTITKKNGWAFNWKAEFTLNDREVYKLTIVNNPTIIQGLVSLTIKPDHVFLNLLESAPFNIGQNKVYAGVPGNLVAFACKLSFGRGGDGFVSFQAKTKLIDHYVKTLGALHAGGHLMVIDALAAQKLIDKYFKS</sequence>